<dbReference type="Gene3D" id="2.40.50.140">
    <property type="entry name" value="Nucleic acid-binding proteins"/>
    <property type="match status" value="1"/>
</dbReference>
<dbReference type="RefSeq" id="WP_155459847.1">
    <property type="nucleotide sequence ID" value="NZ_WNHS01001047.1"/>
</dbReference>
<feature type="non-terminal residue" evidence="2">
    <location>
        <position position="76"/>
    </location>
</feature>
<evidence type="ECO:0000313" key="3">
    <source>
        <dbReference type="Proteomes" id="UP000490982"/>
    </source>
</evidence>
<dbReference type="Pfam" id="PF17092">
    <property type="entry name" value="PCB_OB"/>
    <property type="match status" value="1"/>
</dbReference>
<name>A0A6G2DXK7_STREE</name>
<dbReference type="InterPro" id="IPR031376">
    <property type="entry name" value="PCB_OB"/>
</dbReference>
<dbReference type="Proteomes" id="UP000490982">
    <property type="component" value="Unassembled WGS sequence"/>
</dbReference>
<organism evidence="2 3">
    <name type="scientific">Streptococcus pneumoniae</name>
    <dbReference type="NCBI Taxonomy" id="1313"/>
    <lineage>
        <taxon>Bacteria</taxon>
        <taxon>Bacillati</taxon>
        <taxon>Bacillota</taxon>
        <taxon>Bacilli</taxon>
        <taxon>Lactobacillales</taxon>
        <taxon>Streptococcaceae</taxon>
        <taxon>Streptococcus</taxon>
    </lineage>
</organism>
<dbReference type="CDD" id="cd00164">
    <property type="entry name" value="S1_like"/>
    <property type="match status" value="1"/>
</dbReference>
<comment type="caution">
    <text evidence="2">The sequence shown here is derived from an EMBL/GenBank/DDBJ whole genome shotgun (WGS) entry which is preliminary data.</text>
</comment>
<feature type="non-terminal residue" evidence="2">
    <location>
        <position position="1"/>
    </location>
</feature>
<evidence type="ECO:0000313" key="2">
    <source>
        <dbReference type="EMBL" id="MTW25999.1"/>
    </source>
</evidence>
<proteinExistence type="predicted"/>
<protein>
    <recommendedName>
        <fullName evidence="1">Penicillin-binding protein OB-like domain-containing protein</fullName>
    </recommendedName>
</protein>
<dbReference type="EMBL" id="WNHS01001047">
    <property type="protein sequence ID" value="MTW25999.1"/>
    <property type="molecule type" value="Genomic_DNA"/>
</dbReference>
<accession>A0A6G2DXK7</accession>
<gene>
    <name evidence="2" type="ORF">GM537_14595</name>
</gene>
<reference evidence="2 3" key="1">
    <citation type="submission" date="2019-11" db="EMBL/GenBank/DDBJ databases">
        <title>Growth characteristics of pneumococcus vary with the chemical composition of the capsule and with environmental conditions.</title>
        <authorList>
            <person name="Tothpal A."/>
            <person name="Desobry K."/>
            <person name="Joshi S."/>
            <person name="Wyllie A.L."/>
            <person name="Weinberger D.M."/>
        </authorList>
    </citation>
    <scope>NUCLEOTIDE SEQUENCE [LARGE SCALE GENOMIC DNA]</scope>
    <source>
        <strain evidence="3">pnumococcus23A</strain>
    </source>
</reference>
<sequence>NSTSALLDKLNQFAQTPPFSVGVVTAITEEQASVLLKEGITITLPWSGISWAKKDLGNGRFGASPSRVADVLNPGA</sequence>
<dbReference type="InterPro" id="IPR012340">
    <property type="entry name" value="NA-bd_OB-fold"/>
</dbReference>
<evidence type="ECO:0000259" key="1">
    <source>
        <dbReference type="Pfam" id="PF17092"/>
    </source>
</evidence>
<dbReference type="AlphaFoldDB" id="A0A6G2DXK7"/>
<feature type="domain" description="Penicillin-binding protein OB-like" evidence="1">
    <location>
        <begin position="4"/>
        <end position="76"/>
    </location>
</feature>